<organism evidence="2">
    <name type="scientific">marine sediment metagenome</name>
    <dbReference type="NCBI Taxonomy" id="412755"/>
    <lineage>
        <taxon>unclassified sequences</taxon>
        <taxon>metagenomes</taxon>
        <taxon>ecological metagenomes</taxon>
    </lineage>
</organism>
<evidence type="ECO:0000259" key="1">
    <source>
        <dbReference type="PROSITE" id="PS50995"/>
    </source>
</evidence>
<dbReference type="InterPro" id="IPR036388">
    <property type="entry name" value="WH-like_DNA-bd_sf"/>
</dbReference>
<dbReference type="GO" id="GO:0006950">
    <property type="term" value="P:response to stress"/>
    <property type="evidence" value="ECO:0007669"/>
    <property type="project" value="TreeGrafter"/>
</dbReference>
<dbReference type="Gene3D" id="1.10.10.10">
    <property type="entry name" value="Winged helix-like DNA-binding domain superfamily/Winged helix DNA-binding domain"/>
    <property type="match status" value="1"/>
</dbReference>
<protein>
    <recommendedName>
        <fullName evidence="1">HTH marR-type domain-containing protein</fullName>
    </recommendedName>
</protein>
<dbReference type="SUPFAM" id="SSF46785">
    <property type="entry name" value="Winged helix' DNA-binding domain"/>
    <property type="match status" value="1"/>
</dbReference>
<dbReference type="InterPro" id="IPR036390">
    <property type="entry name" value="WH_DNA-bd_sf"/>
</dbReference>
<proteinExistence type="predicted"/>
<dbReference type="PANTHER" id="PTHR33164:SF43">
    <property type="entry name" value="HTH-TYPE TRANSCRIPTIONAL REPRESSOR YETL"/>
    <property type="match status" value="1"/>
</dbReference>
<dbReference type="PROSITE" id="PS50995">
    <property type="entry name" value="HTH_MARR_2"/>
    <property type="match status" value="1"/>
</dbReference>
<accession>A0A0F9JLC0</accession>
<dbReference type="AlphaFoldDB" id="A0A0F9JLC0"/>
<comment type="caution">
    <text evidence="2">The sequence shown here is derived from an EMBL/GenBank/DDBJ whole genome shotgun (WGS) entry which is preliminary data.</text>
</comment>
<reference evidence="2" key="1">
    <citation type="journal article" date="2015" name="Nature">
        <title>Complex archaea that bridge the gap between prokaryotes and eukaryotes.</title>
        <authorList>
            <person name="Spang A."/>
            <person name="Saw J.H."/>
            <person name="Jorgensen S.L."/>
            <person name="Zaremba-Niedzwiedzka K."/>
            <person name="Martijn J."/>
            <person name="Lind A.E."/>
            <person name="van Eijk R."/>
            <person name="Schleper C."/>
            <person name="Guy L."/>
            <person name="Ettema T.J."/>
        </authorList>
    </citation>
    <scope>NUCLEOTIDE SEQUENCE</scope>
</reference>
<evidence type="ECO:0000313" key="2">
    <source>
        <dbReference type="EMBL" id="KKM63201.1"/>
    </source>
</evidence>
<dbReference type="InterPro" id="IPR039422">
    <property type="entry name" value="MarR/SlyA-like"/>
</dbReference>
<dbReference type="GO" id="GO:0003700">
    <property type="term" value="F:DNA-binding transcription factor activity"/>
    <property type="evidence" value="ECO:0007669"/>
    <property type="project" value="InterPro"/>
</dbReference>
<name>A0A0F9JLC0_9ZZZZ</name>
<dbReference type="PANTHER" id="PTHR33164">
    <property type="entry name" value="TRANSCRIPTIONAL REGULATOR, MARR FAMILY"/>
    <property type="match status" value="1"/>
</dbReference>
<dbReference type="InterPro" id="IPR000835">
    <property type="entry name" value="HTH_MarR-typ"/>
</dbReference>
<dbReference type="PRINTS" id="PR00598">
    <property type="entry name" value="HTHMARR"/>
</dbReference>
<gene>
    <name evidence="2" type="ORF">LCGC14_1513850</name>
</gene>
<feature type="domain" description="HTH marR-type" evidence="1">
    <location>
        <begin position="1"/>
        <end position="73"/>
    </location>
</feature>
<dbReference type="EMBL" id="LAZR01011142">
    <property type="protein sequence ID" value="KKM63201.1"/>
    <property type="molecule type" value="Genomic_DNA"/>
</dbReference>
<sequence>MTGLLDGLVREGLVTRIAGHSDRRMFRIQLTQAGQEKLDEVMPEYYRRVGEVMSVLTTEEGVDLSSILVKLKQKTNVFE</sequence>